<dbReference type="OrthoDB" id="6264668at2759"/>
<gene>
    <name evidence="3" type="ORF">SSLN_LOCUS11294</name>
</gene>
<dbReference type="InterPro" id="IPR009040">
    <property type="entry name" value="Ferritin-like_diiron"/>
</dbReference>
<dbReference type="PROSITE" id="PS50905">
    <property type="entry name" value="FERRITIN_LIKE"/>
    <property type="match status" value="1"/>
</dbReference>
<keyword evidence="4" id="KW-1185">Reference proteome</keyword>
<reference evidence="5" key="1">
    <citation type="submission" date="2016-06" db="UniProtKB">
        <authorList>
            <consortium name="WormBaseParasite"/>
        </authorList>
    </citation>
    <scope>IDENTIFICATION</scope>
</reference>
<dbReference type="AlphaFoldDB" id="A0A183T496"/>
<evidence type="ECO:0000313" key="5">
    <source>
        <dbReference type="WBParaSite" id="SSLN_0001172501-mRNA-1"/>
    </source>
</evidence>
<evidence type="ECO:0000256" key="1">
    <source>
        <dbReference type="SAM" id="MobiDB-lite"/>
    </source>
</evidence>
<dbReference type="EMBL" id="UYSU01036427">
    <property type="protein sequence ID" value="VDL97679.1"/>
    <property type="molecule type" value="Genomic_DNA"/>
</dbReference>
<sequence>MDTSRSNYSPKMEEVVNKLIGAYTEAELTYVYAGATAAEHEKVYLKNFARYFQMRAHGMNNLRNDLMRYQIRRGGNIQLAEEHFYKYQQLKYPKKTEEMKEMMKQLTAMEKNLEGLWRHFYETATTEKDHVSAQYARRWLFKHQYPEYAKMVRLSNALHQASCVQHFDATFMKYEVENDEEDEDKDEDEDEEEKEEKEYKKKRGLKKENEHF</sequence>
<accession>A0A183T496</accession>
<feature type="region of interest" description="Disordered" evidence="1">
    <location>
        <begin position="175"/>
        <end position="212"/>
    </location>
</feature>
<evidence type="ECO:0000313" key="3">
    <source>
        <dbReference type="EMBL" id="VDL97679.1"/>
    </source>
</evidence>
<feature type="compositionally biased region" description="Acidic residues" evidence="1">
    <location>
        <begin position="177"/>
        <end position="195"/>
    </location>
</feature>
<dbReference type="Pfam" id="PF00210">
    <property type="entry name" value="Ferritin"/>
    <property type="match status" value="1"/>
</dbReference>
<dbReference type="Gene3D" id="1.20.1260.10">
    <property type="match status" value="1"/>
</dbReference>
<protein>
    <submittedName>
        <fullName evidence="5">Ferritin</fullName>
    </submittedName>
</protein>
<dbReference type="SUPFAM" id="SSF47240">
    <property type="entry name" value="Ferritin-like"/>
    <property type="match status" value="1"/>
</dbReference>
<dbReference type="WBParaSite" id="SSLN_0001172501-mRNA-1">
    <property type="protein sequence ID" value="SSLN_0001172501-mRNA-1"/>
    <property type="gene ID" value="SSLN_0001172501"/>
</dbReference>
<dbReference type="GO" id="GO:0008199">
    <property type="term" value="F:ferric iron binding"/>
    <property type="evidence" value="ECO:0007669"/>
    <property type="project" value="InterPro"/>
</dbReference>
<dbReference type="Proteomes" id="UP000275846">
    <property type="component" value="Unassembled WGS sequence"/>
</dbReference>
<dbReference type="InterPro" id="IPR009078">
    <property type="entry name" value="Ferritin-like_SF"/>
</dbReference>
<evidence type="ECO:0000259" key="2">
    <source>
        <dbReference type="PROSITE" id="PS50905"/>
    </source>
</evidence>
<organism evidence="5">
    <name type="scientific">Schistocephalus solidus</name>
    <name type="common">Tapeworm</name>
    <dbReference type="NCBI Taxonomy" id="70667"/>
    <lineage>
        <taxon>Eukaryota</taxon>
        <taxon>Metazoa</taxon>
        <taxon>Spiralia</taxon>
        <taxon>Lophotrochozoa</taxon>
        <taxon>Platyhelminthes</taxon>
        <taxon>Cestoda</taxon>
        <taxon>Eucestoda</taxon>
        <taxon>Diphyllobothriidea</taxon>
        <taxon>Diphyllobothriidae</taxon>
        <taxon>Schistocephalus</taxon>
    </lineage>
</organism>
<proteinExistence type="predicted"/>
<dbReference type="InterPro" id="IPR012347">
    <property type="entry name" value="Ferritin-like"/>
</dbReference>
<reference evidence="3 4" key="2">
    <citation type="submission" date="2018-11" db="EMBL/GenBank/DDBJ databases">
        <authorList>
            <consortium name="Pathogen Informatics"/>
        </authorList>
    </citation>
    <scope>NUCLEOTIDE SEQUENCE [LARGE SCALE GENOMIC DNA]</scope>
    <source>
        <strain evidence="3 4">NST_G2</strain>
    </source>
</reference>
<feature type="domain" description="Ferritin-like diiron" evidence="2">
    <location>
        <begin position="6"/>
        <end position="162"/>
    </location>
</feature>
<name>A0A183T496_SCHSO</name>
<evidence type="ECO:0000313" key="4">
    <source>
        <dbReference type="Proteomes" id="UP000275846"/>
    </source>
</evidence>
<dbReference type="InterPro" id="IPR008331">
    <property type="entry name" value="Ferritin_DPS_dom"/>
</dbReference>